<keyword evidence="2" id="KW-1185">Reference proteome</keyword>
<evidence type="ECO:0000313" key="2">
    <source>
        <dbReference type="Proteomes" id="UP000765509"/>
    </source>
</evidence>
<comment type="caution">
    <text evidence="1">The sequence shown here is derived from an EMBL/GenBank/DDBJ whole genome shotgun (WGS) entry which is preliminary data.</text>
</comment>
<dbReference type="Proteomes" id="UP000765509">
    <property type="component" value="Unassembled WGS sequence"/>
</dbReference>
<sequence>MCIDNDQHPFIIDDDAHLPIGDREYLENHFPNWEKELFPKKAKSSKSASGKMTSIGTIIKEIIIPHRKGNIILNPEFVVLEYAHIQAFLLGTDYQRMYGIDIYIIKNRHIIIGTKKEKKFSLDIYHMSDQDPLE</sequence>
<dbReference type="EMBL" id="AVOT02019543">
    <property type="protein sequence ID" value="MBW0507174.1"/>
    <property type="molecule type" value="Genomic_DNA"/>
</dbReference>
<organism evidence="1 2">
    <name type="scientific">Austropuccinia psidii MF-1</name>
    <dbReference type="NCBI Taxonomy" id="1389203"/>
    <lineage>
        <taxon>Eukaryota</taxon>
        <taxon>Fungi</taxon>
        <taxon>Dikarya</taxon>
        <taxon>Basidiomycota</taxon>
        <taxon>Pucciniomycotina</taxon>
        <taxon>Pucciniomycetes</taxon>
        <taxon>Pucciniales</taxon>
        <taxon>Sphaerophragmiaceae</taxon>
        <taxon>Austropuccinia</taxon>
    </lineage>
</organism>
<evidence type="ECO:0000313" key="1">
    <source>
        <dbReference type="EMBL" id="MBW0507174.1"/>
    </source>
</evidence>
<protein>
    <submittedName>
        <fullName evidence="1">Uncharacterized protein</fullName>
    </submittedName>
</protein>
<proteinExistence type="predicted"/>
<accession>A0A9Q3HLM3</accession>
<dbReference type="OrthoDB" id="2507422at2759"/>
<gene>
    <name evidence="1" type="ORF">O181_046889</name>
</gene>
<dbReference type="AlphaFoldDB" id="A0A9Q3HLM3"/>
<name>A0A9Q3HLM3_9BASI</name>
<reference evidence="1" key="1">
    <citation type="submission" date="2021-03" db="EMBL/GenBank/DDBJ databases">
        <title>Draft genome sequence of rust myrtle Austropuccinia psidii MF-1, a brazilian biotype.</title>
        <authorList>
            <person name="Quecine M.C."/>
            <person name="Pachon D.M.R."/>
            <person name="Bonatelli M.L."/>
            <person name="Correr F.H."/>
            <person name="Franceschini L.M."/>
            <person name="Leite T.F."/>
            <person name="Margarido G.R.A."/>
            <person name="Almeida C.A."/>
            <person name="Ferrarezi J.A."/>
            <person name="Labate C.A."/>
        </authorList>
    </citation>
    <scope>NUCLEOTIDE SEQUENCE</scope>
    <source>
        <strain evidence="1">MF-1</strain>
    </source>
</reference>